<dbReference type="Proteomes" id="UP001300672">
    <property type="component" value="Chromosome"/>
</dbReference>
<reference evidence="3" key="2">
    <citation type="submission" date="2023-04" db="EMBL/GenBank/DDBJ databases">
        <authorList>
            <person name="Beletskiy A.V."/>
            <person name="Mardanov A.V."/>
            <person name="Ravin N.V."/>
        </authorList>
    </citation>
    <scope>NUCLEOTIDE SEQUENCE</scope>
    <source>
        <strain evidence="3">GKL-01</strain>
    </source>
</reference>
<dbReference type="PROSITE" id="PS50404">
    <property type="entry name" value="GST_NTER"/>
    <property type="match status" value="1"/>
</dbReference>
<dbReference type="Gene3D" id="3.40.30.10">
    <property type="entry name" value="Glutaredoxin"/>
    <property type="match status" value="1"/>
</dbReference>
<name>A0AA95H7W3_9GAMM</name>
<dbReference type="EMBL" id="CP124755">
    <property type="protein sequence ID" value="WGZ89681.1"/>
    <property type="molecule type" value="Genomic_DNA"/>
</dbReference>
<dbReference type="InterPro" id="IPR010987">
    <property type="entry name" value="Glutathione-S-Trfase_C-like"/>
</dbReference>
<dbReference type="KEGG" id="tdu:QJT80_09220"/>
<dbReference type="CDD" id="cd03056">
    <property type="entry name" value="GST_N_4"/>
    <property type="match status" value="1"/>
</dbReference>
<dbReference type="InterPro" id="IPR036249">
    <property type="entry name" value="Thioredoxin-like_sf"/>
</dbReference>
<proteinExistence type="predicted"/>
<organism evidence="3">
    <name type="scientific">Candidatus Thiocaldithrix dubininis</name>
    <dbReference type="NCBI Taxonomy" id="3080823"/>
    <lineage>
        <taxon>Bacteria</taxon>
        <taxon>Pseudomonadati</taxon>
        <taxon>Pseudomonadota</taxon>
        <taxon>Gammaproteobacteria</taxon>
        <taxon>Thiotrichales</taxon>
        <taxon>Thiotrichaceae</taxon>
        <taxon>Candidatus Thiocaldithrix</taxon>
    </lineage>
</organism>
<dbReference type="InterPro" id="IPR040079">
    <property type="entry name" value="Glutathione_S-Trfase"/>
</dbReference>
<dbReference type="Pfam" id="PF00043">
    <property type="entry name" value="GST_C"/>
    <property type="match status" value="1"/>
</dbReference>
<dbReference type="SFLD" id="SFLDG01151">
    <property type="entry name" value="Main.2:_Nu-like"/>
    <property type="match status" value="1"/>
</dbReference>
<reference evidence="3" key="1">
    <citation type="journal article" date="2023" name="Int. J. Mol. Sci.">
        <title>Metagenomics Revealed a New Genus 'Candidatus Thiocaldithrix dubininis' gen. nov., sp. nov. and a New Species 'Candidatus Thiothrix putei' sp. nov. in the Family Thiotrichaceae, Some Members of Which Have Traits of Both Na+- and H+-Motive Energetics.</title>
        <authorList>
            <person name="Ravin N.V."/>
            <person name="Muntyan M.S."/>
            <person name="Smolyakov D.D."/>
            <person name="Rudenko T.S."/>
            <person name="Beletsky A.V."/>
            <person name="Mardanov A.V."/>
            <person name="Grabovich M.Y."/>
        </authorList>
    </citation>
    <scope>NUCLEOTIDE SEQUENCE</scope>
    <source>
        <strain evidence="3">GKL-01</strain>
    </source>
</reference>
<dbReference type="InterPro" id="IPR004046">
    <property type="entry name" value="GST_C"/>
</dbReference>
<evidence type="ECO:0000313" key="3">
    <source>
        <dbReference type="EMBL" id="WGZ89681.1"/>
    </source>
</evidence>
<evidence type="ECO:0000259" key="2">
    <source>
        <dbReference type="PROSITE" id="PS50405"/>
    </source>
</evidence>
<dbReference type="InterPro" id="IPR004045">
    <property type="entry name" value="Glutathione_S-Trfase_N"/>
</dbReference>
<feature type="domain" description="GST N-terminal" evidence="1">
    <location>
        <begin position="8"/>
        <end position="89"/>
    </location>
</feature>
<dbReference type="Gene3D" id="1.20.1050.10">
    <property type="match status" value="1"/>
</dbReference>
<sequence>MTTQPPKQPLKLYDFPKSGHAHRARLMLDLLGLPVEIYPVDLLAGEQNLAWYRDLNPFGNVPVLDDNGEIVWDSTAILVYLAKKYGDETWLPTDPTGAALVQRFLSMASGEVFRGPCSARLVTVFGMPFDYEASKQTAAQLFEMLDNYLKDRDWLAAGQRTIADVACYSYIAHAPEGGVSLEPYPNIRRWLANVESLPGFVAMPSTP</sequence>
<dbReference type="PANTHER" id="PTHR44051">
    <property type="entry name" value="GLUTATHIONE S-TRANSFERASE-RELATED"/>
    <property type="match status" value="1"/>
</dbReference>
<dbReference type="CDD" id="cd03206">
    <property type="entry name" value="GST_C_7"/>
    <property type="match status" value="1"/>
</dbReference>
<feature type="domain" description="GST C-terminal" evidence="2">
    <location>
        <begin position="94"/>
        <end position="207"/>
    </location>
</feature>
<dbReference type="InterPro" id="IPR036282">
    <property type="entry name" value="Glutathione-S-Trfase_C_sf"/>
</dbReference>
<dbReference type="AlphaFoldDB" id="A0AA95H7W3"/>
<evidence type="ECO:0000259" key="1">
    <source>
        <dbReference type="PROSITE" id="PS50404"/>
    </source>
</evidence>
<protein>
    <submittedName>
        <fullName evidence="3">Glutathione S-transferase</fullName>
    </submittedName>
</protein>
<accession>A0AA95H7W3</accession>
<dbReference type="Pfam" id="PF13409">
    <property type="entry name" value="GST_N_2"/>
    <property type="match status" value="1"/>
</dbReference>
<gene>
    <name evidence="3" type="ORF">QJT80_09220</name>
</gene>
<dbReference type="PROSITE" id="PS50405">
    <property type="entry name" value="GST_CTER"/>
    <property type="match status" value="1"/>
</dbReference>
<dbReference type="SFLD" id="SFLDG00358">
    <property type="entry name" value="Main_(cytGST)"/>
    <property type="match status" value="1"/>
</dbReference>
<dbReference type="SUPFAM" id="SSF47616">
    <property type="entry name" value="GST C-terminal domain-like"/>
    <property type="match status" value="1"/>
</dbReference>
<dbReference type="SFLD" id="SFLDS00019">
    <property type="entry name" value="Glutathione_Transferase_(cytos"/>
    <property type="match status" value="1"/>
</dbReference>
<dbReference type="PANTHER" id="PTHR44051:SF2">
    <property type="entry name" value="HYPOTHETICAL GLUTATHIONE S-TRANSFERASE LIKE PROTEIN"/>
    <property type="match status" value="1"/>
</dbReference>
<dbReference type="SUPFAM" id="SSF52833">
    <property type="entry name" value="Thioredoxin-like"/>
    <property type="match status" value="1"/>
</dbReference>